<dbReference type="GeneID" id="81396235"/>
<protein>
    <recommendedName>
        <fullName evidence="4">Penicillopepsin</fullName>
    </recommendedName>
</protein>
<evidence type="ECO:0000313" key="3">
    <source>
        <dbReference type="Proteomes" id="UP001141434"/>
    </source>
</evidence>
<organism evidence="2 3">
    <name type="scientific">Penicillium alfredii</name>
    <dbReference type="NCBI Taxonomy" id="1506179"/>
    <lineage>
        <taxon>Eukaryota</taxon>
        <taxon>Fungi</taxon>
        <taxon>Dikarya</taxon>
        <taxon>Ascomycota</taxon>
        <taxon>Pezizomycotina</taxon>
        <taxon>Eurotiomycetes</taxon>
        <taxon>Eurotiomycetidae</taxon>
        <taxon>Eurotiales</taxon>
        <taxon>Aspergillaceae</taxon>
        <taxon>Penicillium</taxon>
    </lineage>
</organism>
<evidence type="ECO:0008006" key="4">
    <source>
        <dbReference type="Google" id="ProtNLM"/>
    </source>
</evidence>
<gene>
    <name evidence="2" type="ORF">NUU61_006538</name>
</gene>
<accession>A0A9W9F132</accession>
<dbReference type="OrthoDB" id="4524137at2759"/>
<name>A0A9W9F132_9EURO</name>
<evidence type="ECO:0000256" key="1">
    <source>
        <dbReference type="SAM" id="SignalP"/>
    </source>
</evidence>
<dbReference type="EMBL" id="JAPMSZ010000009">
    <property type="protein sequence ID" value="KAJ5091668.1"/>
    <property type="molecule type" value="Genomic_DNA"/>
</dbReference>
<dbReference type="AlphaFoldDB" id="A0A9W9F132"/>
<evidence type="ECO:0000313" key="2">
    <source>
        <dbReference type="EMBL" id="KAJ5091668.1"/>
    </source>
</evidence>
<keyword evidence="1" id="KW-0732">Signal</keyword>
<feature type="signal peptide" evidence="1">
    <location>
        <begin position="1"/>
        <end position="20"/>
    </location>
</feature>
<dbReference type="RefSeq" id="XP_056509866.1">
    <property type="nucleotide sequence ID" value="XM_056657066.1"/>
</dbReference>
<reference evidence="2" key="2">
    <citation type="journal article" date="2023" name="IMA Fungus">
        <title>Comparative genomic study of the Penicillium genus elucidates a diverse pangenome and 15 lateral gene transfer events.</title>
        <authorList>
            <person name="Petersen C."/>
            <person name="Sorensen T."/>
            <person name="Nielsen M.R."/>
            <person name="Sondergaard T.E."/>
            <person name="Sorensen J.L."/>
            <person name="Fitzpatrick D.A."/>
            <person name="Frisvad J.C."/>
            <person name="Nielsen K.L."/>
        </authorList>
    </citation>
    <scope>NUCLEOTIDE SEQUENCE</scope>
    <source>
        <strain evidence="2">IBT 34128</strain>
    </source>
</reference>
<sequence length="400" mass="43279">MSPNTSVILLLASLASLSGAYIYVSDADSYTPSAALASGPMETSLVWRASLAAIDPAMYEVSWGPYVSQRDKQGKLKYYPQTAGLSINNHTSFPPVEESGSNEIVRANISLSHAPYRLKANQYNEVTLGPNSVLNYSQSLNSASYNQTATVPFGLNLGRAGWNDGSLIFGGGVPSYDANRVQSKPWYILPGSENGVFLQNGVVNLTHKVTIQEYERQEYRDSANLEKLKGKPQSYRASINFNSDWTLLPPSASFCGSNFSVTLKLKTSSAELEDVSFKFLFASGDRPGNTPHNGYDGDGGFHRCKAPLTKNDSTIEFGASFFSYTYIMVPSVTSPLYLTLPNTYDLPPKPAVFHPDETLKAPPSPTTSVPWATTSSSASGVTGFSGLLCMMGTVLSLVWL</sequence>
<dbReference type="Proteomes" id="UP001141434">
    <property type="component" value="Unassembled WGS sequence"/>
</dbReference>
<comment type="caution">
    <text evidence="2">The sequence shown here is derived from an EMBL/GenBank/DDBJ whole genome shotgun (WGS) entry which is preliminary data.</text>
</comment>
<proteinExistence type="predicted"/>
<feature type="chain" id="PRO_5040781608" description="Penicillopepsin" evidence="1">
    <location>
        <begin position="21"/>
        <end position="400"/>
    </location>
</feature>
<keyword evidence="3" id="KW-1185">Reference proteome</keyword>
<reference evidence="2" key="1">
    <citation type="submission" date="2022-11" db="EMBL/GenBank/DDBJ databases">
        <authorList>
            <person name="Petersen C."/>
        </authorList>
    </citation>
    <scope>NUCLEOTIDE SEQUENCE</scope>
    <source>
        <strain evidence="2">IBT 34128</strain>
    </source>
</reference>